<dbReference type="AlphaFoldDB" id="A0A5N7MIN0"/>
<gene>
    <name evidence="4" type="ORF">FS320_00820</name>
</gene>
<keyword evidence="1 4" id="KW-0808">Transferase</keyword>
<dbReference type="PANTHER" id="PTHR42919:SF8">
    <property type="entry name" value="N-ALPHA-ACETYLTRANSFERASE 50"/>
    <property type="match status" value="1"/>
</dbReference>
<comment type="caution">
    <text evidence="4">The sequence shown here is derived from an EMBL/GenBank/DDBJ whole genome shotgun (WGS) entry which is preliminary data.</text>
</comment>
<dbReference type="EMBL" id="VOSK01000001">
    <property type="protein sequence ID" value="MPR23796.1"/>
    <property type="molecule type" value="Genomic_DNA"/>
</dbReference>
<dbReference type="RefSeq" id="WP_152708694.1">
    <property type="nucleotide sequence ID" value="NZ_VOSJ01000001.1"/>
</dbReference>
<evidence type="ECO:0000259" key="3">
    <source>
        <dbReference type="PROSITE" id="PS51186"/>
    </source>
</evidence>
<dbReference type="PROSITE" id="PS51186">
    <property type="entry name" value="GNAT"/>
    <property type="match status" value="1"/>
</dbReference>
<dbReference type="Proteomes" id="UP000403266">
    <property type="component" value="Unassembled WGS sequence"/>
</dbReference>
<proteinExistence type="predicted"/>
<keyword evidence="5" id="KW-1185">Reference proteome</keyword>
<dbReference type="InterPro" id="IPR016181">
    <property type="entry name" value="Acyl_CoA_acyltransferase"/>
</dbReference>
<organism evidence="4 5">
    <name type="scientific">Microvirga tunisiensis</name>
    <dbReference type="NCBI Taxonomy" id="2108360"/>
    <lineage>
        <taxon>Bacteria</taxon>
        <taxon>Pseudomonadati</taxon>
        <taxon>Pseudomonadota</taxon>
        <taxon>Alphaproteobacteria</taxon>
        <taxon>Hyphomicrobiales</taxon>
        <taxon>Methylobacteriaceae</taxon>
        <taxon>Microvirga</taxon>
    </lineage>
</organism>
<dbReference type="GO" id="GO:0016747">
    <property type="term" value="F:acyltransferase activity, transferring groups other than amino-acyl groups"/>
    <property type="evidence" value="ECO:0007669"/>
    <property type="project" value="InterPro"/>
</dbReference>
<dbReference type="CDD" id="cd04301">
    <property type="entry name" value="NAT_SF"/>
    <property type="match status" value="1"/>
</dbReference>
<dbReference type="SUPFAM" id="SSF55729">
    <property type="entry name" value="Acyl-CoA N-acyltransferases (Nat)"/>
    <property type="match status" value="1"/>
</dbReference>
<keyword evidence="2" id="KW-0012">Acyltransferase</keyword>
<name>A0A5N7MIN0_9HYPH</name>
<feature type="domain" description="N-acetyltransferase" evidence="3">
    <location>
        <begin position="1"/>
        <end position="168"/>
    </location>
</feature>
<dbReference type="PANTHER" id="PTHR42919">
    <property type="entry name" value="N-ALPHA-ACETYLTRANSFERASE"/>
    <property type="match status" value="1"/>
</dbReference>
<accession>A0A5N7MIN0</accession>
<evidence type="ECO:0000313" key="4">
    <source>
        <dbReference type="EMBL" id="MPR23796.1"/>
    </source>
</evidence>
<sequence>MIRVATAIDASNLAALSIQVWLHTYAKTGLRSALSDYVLAEYTPEKIAERLRDENQVFMVYEQDAHLVGYLRLLLDAPCPTDPSSHVEIATLYVQEHFIGRGIGSKLLEYTFDFCSKHGINSVWLSVNHENARAISFYDKHHFQRNGSIIFHLENEKHENFVLHKPVPMHLAEAADPVG</sequence>
<reference evidence="4 5" key="1">
    <citation type="journal article" date="2019" name="Syst. Appl. Microbiol.">
        <title>Microvirga tunisiensis sp. nov., a root nodule symbiotic bacterium isolated from Lupinus micranthus and L. luteus grown in Northern Tunisia.</title>
        <authorList>
            <person name="Msaddak A."/>
            <person name="Rejili M."/>
            <person name="Duran D."/>
            <person name="Mars M."/>
            <person name="Palacios J.M."/>
            <person name="Ruiz-Argueso T."/>
            <person name="Rey L."/>
            <person name="Imperial J."/>
        </authorList>
    </citation>
    <scope>NUCLEOTIDE SEQUENCE [LARGE SCALE GENOMIC DNA]</scope>
    <source>
        <strain evidence="4 5">Lmie10</strain>
    </source>
</reference>
<protein>
    <submittedName>
        <fullName evidence="4">GNAT family N-acetyltransferase</fullName>
    </submittedName>
</protein>
<dbReference type="Gene3D" id="3.40.630.30">
    <property type="match status" value="1"/>
</dbReference>
<dbReference type="OrthoDB" id="7205533at2"/>
<dbReference type="InterPro" id="IPR051556">
    <property type="entry name" value="N-term/lysine_N-AcTrnsfr"/>
</dbReference>
<evidence type="ECO:0000256" key="1">
    <source>
        <dbReference type="ARBA" id="ARBA00022679"/>
    </source>
</evidence>
<dbReference type="InterPro" id="IPR000182">
    <property type="entry name" value="GNAT_dom"/>
</dbReference>
<evidence type="ECO:0000256" key="2">
    <source>
        <dbReference type="ARBA" id="ARBA00023315"/>
    </source>
</evidence>
<dbReference type="Pfam" id="PF00583">
    <property type="entry name" value="Acetyltransf_1"/>
    <property type="match status" value="1"/>
</dbReference>
<evidence type="ECO:0000313" key="5">
    <source>
        <dbReference type="Proteomes" id="UP000403266"/>
    </source>
</evidence>